<organism evidence="3 4">
    <name type="scientific">Kineosporia corallincola</name>
    <dbReference type="NCBI Taxonomy" id="2835133"/>
    <lineage>
        <taxon>Bacteria</taxon>
        <taxon>Bacillati</taxon>
        <taxon>Actinomycetota</taxon>
        <taxon>Actinomycetes</taxon>
        <taxon>Kineosporiales</taxon>
        <taxon>Kineosporiaceae</taxon>
        <taxon>Kineosporia</taxon>
    </lineage>
</organism>
<evidence type="ECO:0000313" key="3">
    <source>
        <dbReference type="EMBL" id="MBT0773914.1"/>
    </source>
</evidence>
<reference evidence="3 4" key="1">
    <citation type="submission" date="2021-05" db="EMBL/GenBank/DDBJ databases">
        <title>Kineosporia and Streptomyces sp. nov. two new marine actinobacteria isolated from Coral.</title>
        <authorList>
            <person name="Buangrab K."/>
            <person name="Sutthacheep M."/>
            <person name="Yeemin T."/>
            <person name="Harunari E."/>
            <person name="Igarashi Y."/>
            <person name="Kanchanasin P."/>
            <person name="Tanasupawat S."/>
            <person name="Phongsopitanun W."/>
        </authorList>
    </citation>
    <scope>NUCLEOTIDE SEQUENCE [LARGE SCALE GENOMIC DNA]</scope>
    <source>
        <strain evidence="3 4">J2-2</strain>
    </source>
</reference>
<accession>A0ABS5TSW4</accession>
<dbReference type="SUPFAM" id="SSF64376">
    <property type="entry name" value="YlxR-like"/>
    <property type="match status" value="1"/>
</dbReference>
<dbReference type="RefSeq" id="WP_214160447.1">
    <property type="nucleotide sequence ID" value="NZ_JAHBAY010000021.1"/>
</dbReference>
<gene>
    <name evidence="3" type="ORF">KIH74_33530</name>
</gene>
<evidence type="ECO:0000313" key="4">
    <source>
        <dbReference type="Proteomes" id="UP001197247"/>
    </source>
</evidence>
<feature type="region of interest" description="Disordered" evidence="1">
    <location>
        <begin position="110"/>
        <end position="129"/>
    </location>
</feature>
<dbReference type="EMBL" id="JAHBAY010000021">
    <property type="protein sequence ID" value="MBT0773914.1"/>
    <property type="molecule type" value="Genomic_DNA"/>
</dbReference>
<evidence type="ECO:0000259" key="2">
    <source>
        <dbReference type="Pfam" id="PF04296"/>
    </source>
</evidence>
<feature type="region of interest" description="Disordered" evidence="1">
    <location>
        <begin position="1"/>
        <end position="27"/>
    </location>
</feature>
<dbReference type="PANTHER" id="PTHR34215">
    <property type="entry name" value="BLL0784 PROTEIN"/>
    <property type="match status" value="1"/>
</dbReference>
<sequence>MISKAGDTATNPEPSNPPRQGPIRTCVGCRGRDNRSDLLRVVAAEVGAKWCVVPDPGHKLSGRGASLHPVLSCLELAERRRAFPRALRRGGPLDAAQVREFLTAQVSEVSSTGSGSNAMSSIHKAGSAL</sequence>
<keyword evidence="4" id="KW-1185">Reference proteome</keyword>
<dbReference type="Pfam" id="PF04296">
    <property type="entry name" value="YlxR"/>
    <property type="match status" value="1"/>
</dbReference>
<dbReference type="Gene3D" id="3.30.1230.10">
    <property type="entry name" value="YlxR-like"/>
    <property type="match status" value="1"/>
</dbReference>
<comment type="caution">
    <text evidence="3">The sequence shown here is derived from an EMBL/GenBank/DDBJ whole genome shotgun (WGS) entry which is preliminary data.</text>
</comment>
<feature type="compositionally biased region" description="Low complexity" evidence="1">
    <location>
        <begin position="110"/>
        <end position="121"/>
    </location>
</feature>
<evidence type="ECO:0000256" key="1">
    <source>
        <dbReference type="SAM" id="MobiDB-lite"/>
    </source>
</evidence>
<dbReference type="InterPro" id="IPR035931">
    <property type="entry name" value="YlxR-like_sf"/>
</dbReference>
<dbReference type="PANTHER" id="PTHR34215:SF1">
    <property type="entry name" value="YLXR DOMAIN-CONTAINING PROTEIN"/>
    <property type="match status" value="1"/>
</dbReference>
<dbReference type="Proteomes" id="UP001197247">
    <property type="component" value="Unassembled WGS sequence"/>
</dbReference>
<dbReference type="InterPro" id="IPR037465">
    <property type="entry name" value="YlxR"/>
</dbReference>
<protein>
    <submittedName>
        <fullName evidence="3">YlxR family protein</fullName>
    </submittedName>
</protein>
<proteinExistence type="predicted"/>
<name>A0ABS5TSW4_9ACTN</name>
<dbReference type="InterPro" id="IPR007393">
    <property type="entry name" value="YlxR_dom"/>
</dbReference>
<feature type="domain" description="YlxR" evidence="2">
    <location>
        <begin position="24"/>
        <end position="90"/>
    </location>
</feature>